<protein>
    <submittedName>
        <fullName evidence="3">Uncharacterized protein</fullName>
    </submittedName>
</protein>
<feature type="transmembrane region" description="Helical" evidence="2">
    <location>
        <begin position="6"/>
        <end position="27"/>
    </location>
</feature>
<gene>
    <name evidence="3" type="ORF">TEK04_14865</name>
</gene>
<comment type="caution">
    <text evidence="3">The sequence shown here is derived from an EMBL/GenBank/DDBJ whole genome shotgun (WGS) entry which is preliminary data.</text>
</comment>
<evidence type="ECO:0000313" key="3">
    <source>
        <dbReference type="EMBL" id="MEI4273007.1"/>
    </source>
</evidence>
<organism evidence="3 4">
    <name type="scientific">Klenkia sesuvii</name>
    <dbReference type="NCBI Taxonomy" id="3103137"/>
    <lineage>
        <taxon>Bacteria</taxon>
        <taxon>Bacillati</taxon>
        <taxon>Actinomycetota</taxon>
        <taxon>Actinomycetes</taxon>
        <taxon>Geodermatophilales</taxon>
        <taxon>Geodermatophilaceae</taxon>
        <taxon>Klenkia</taxon>
    </lineage>
</organism>
<evidence type="ECO:0000256" key="2">
    <source>
        <dbReference type="SAM" id="Phobius"/>
    </source>
</evidence>
<dbReference type="EMBL" id="JBAPLU010000016">
    <property type="protein sequence ID" value="MEI4273007.1"/>
    <property type="molecule type" value="Genomic_DNA"/>
</dbReference>
<keyword evidence="2" id="KW-1133">Transmembrane helix</keyword>
<accession>A0ABU8DVY0</accession>
<evidence type="ECO:0000313" key="4">
    <source>
        <dbReference type="Proteomes" id="UP001361570"/>
    </source>
</evidence>
<name>A0ABU8DVY0_9ACTN</name>
<feature type="compositionally biased region" description="Basic residues" evidence="1">
    <location>
        <begin position="45"/>
        <end position="62"/>
    </location>
</feature>
<feature type="region of interest" description="Disordered" evidence="1">
    <location>
        <begin position="45"/>
        <end position="69"/>
    </location>
</feature>
<keyword evidence="2" id="KW-0472">Membrane</keyword>
<keyword evidence="2" id="KW-0812">Transmembrane</keyword>
<dbReference type="RefSeq" id="WP_336405132.1">
    <property type="nucleotide sequence ID" value="NZ_JBAPLU010000016.1"/>
</dbReference>
<evidence type="ECO:0000256" key="1">
    <source>
        <dbReference type="SAM" id="MobiDB-lite"/>
    </source>
</evidence>
<sequence length="159" mass="16968">MPSVSAAPWPVVLVLVVVMVVGSCWLMELALRWFTGTLSTTRLLRRRAPRRARRRPGRRPAVRRPAPAPVPVRRPVEAVAADLRRLRAELALVTTGSAARRAGVLAAYDDVLVEAADALEVPHVLRAAAPGEAREVERLRLADALAAAGLVTGGPGARG</sequence>
<dbReference type="Proteomes" id="UP001361570">
    <property type="component" value="Unassembled WGS sequence"/>
</dbReference>
<reference evidence="3 4" key="1">
    <citation type="submission" date="2024-03" db="EMBL/GenBank/DDBJ databases">
        <title>Draft genome sequence of Klenkia sp. LSe6-5.</title>
        <authorList>
            <person name="Duangmal K."/>
            <person name="Chantavorakit T."/>
        </authorList>
    </citation>
    <scope>NUCLEOTIDE SEQUENCE [LARGE SCALE GENOMIC DNA]</scope>
    <source>
        <strain evidence="3 4">LSe6-5</strain>
    </source>
</reference>
<keyword evidence="4" id="KW-1185">Reference proteome</keyword>
<proteinExistence type="predicted"/>